<keyword evidence="2" id="KW-1185">Reference proteome</keyword>
<proteinExistence type="predicted"/>
<comment type="caution">
    <text evidence="1">The sequence shown here is derived from an EMBL/GenBank/DDBJ whole genome shotgun (WGS) entry which is preliminary data.</text>
</comment>
<protein>
    <submittedName>
        <fullName evidence="1">Uncharacterized protein</fullName>
    </submittedName>
</protein>
<dbReference type="Proteomes" id="UP001286313">
    <property type="component" value="Unassembled WGS sequence"/>
</dbReference>
<reference evidence="1" key="1">
    <citation type="submission" date="2023-10" db="EMBL/GenBank/DDBJ databases">
        <title>Genome assemblies of two species of porcelain crab, Petrolisthes cinctipes and Petrolisthes manimaculis (Anomura: Porcellanidae).</title>
        <authorList>
            <person name="Angst P."/>
        </authorList>
    </citation>
    <scope>NUCLEOTIDE SEQUENCE</scope>
    <source>
        <strain evidence="1">PB745_01</strain>
        <tissue evidence="1">Gill</tissue>
    </source>
</reference>
<dbReference type="EMBL" id="JAWQEG010000630">
    <property type="protein sequence ID" value="KAK3887454.1"/>
    <property type="molecule type" value="Genomic_DNA"/>
</dbReference>
<evidence type="ECO:0000313" key="1">
    <source>
        <dbReference type="EMBL" id="KAK3887454.1"/>
    </source>
</evidence>
<accession>A0AAE1KWF8</accession>
<name>A0AAE1KWF8_PETCI</name>
<gene>
    <name evidence="1" type="ORF">Pcinc_008456</name>
</gene>
<dbReference type="AlphaFoldDB" id="A0AAE1KWF8"/>
<sequence>MRDLCASRCVLPSCTTADPVMHRAQSIIKGCTCCTQPLLGGQSPLVHPSSSDASLPTTVPAAVHASSTIGSGPKRGTAIPCANGTLYKPSLNLKPSGLTRETLLLRLHHPHAAQPPHSPNHHTHIPGQTACALLQDALEQPPL</sequence>
<organism evidence="1 2">
    <name type="scientific">Petrolisthes cinctipes</name>
    <name type="common">Flat porcelain crab</name>
    <dbReference type="NCBI Taxonomy" id="88211"/>
    <lineage>
        <taxon>Eukaryota</taxon>
        <taxon>Metazoa</taxon>
        <taxon>Ecdysozoa</taxon>
        <taxon>Arthropoda</taxon>
        <taxon>Crustacea</taxon>
        <taxon>Multicrustacea</taxon>
        <taxon>Malacostraca</taxon>
        <taxon>Eumalacostraca</taxon>
        <taxon>Eucarida</taxon>
        <taxon>Decapoda</taxon>
        <taxon>Pleocyemata</taxon>
        <taxon>Anomura</taxon>
        <taxon>Galatheoidea</taxon>
        <taxon>Porcellanidae</taxon>
        <taxon>Petrolisthes</taxon>
    </lineage>
</organism>
<evidence type="ECO:0000313" key="2">
    <source>
        <dbReference type="Proteomes" id="UP001286313"/>
    </source>
</evidence>